<organism evidence="3 4">
    <name type="scientific">Streptomyces aurantiacus</name>
    <dbReference type="NCBI Taxonomy" id="47760"/>
    <lineage>
        <taxon>Bacteria</taxon>
        <taxon>Bacillati</taxon>
        <taxon>Actinomycetota</taxon>
        <taxon>Actinomycetes</taxon>
        <taxon>Kitasatosporales</taxon>
        <taxon>Streptomycetaceae</taxon>
        <taxon>Streptomyces</taxon>
        <taxon>Streptomyces aurantiacus group</taxon>
    </lineage>
</organism>
<dbReference type="Proteomes" id="UP000516444">
    <property type="component" value="Chromosome"/>
</dbReference>
<keyword evidence="2" id="KW-0812">Transmembrane</keyword>
<feature type="region of interest" description="Disordered" evidence="1">
    <location>
        <begin position="31"/>
        <end position="103"/>
    </location>
</feature>
<dbReference type="AlphaFoldDB" id="A0A7G1P359"/>
<name>A0A7G1P359_9ACTN</name>
<evidence type="ECO:0000313" key="3">
    <source>
        <dbReference type="EMBL" id="BCL27515.1"/>
    </source>
</evidence>
<keyword evidence="4" id="KW-1185">Reference proteome</keyword>
<feature type="transmembrane region" description="Helical" evidence="2">
    <location>
        <begin position="212"/>
        <end position="229"/>
    </location>
</feature>
<evidence type="ECO:0000256" key="1">
    <source>
        <dbReference type="SAM" id="MobiDB-lite"/>
    </source>
</evidence>
<feature type="transmembrane region" description="Helical" evidence="2">
    <location>
        <begin position="172"/>
        <end position="192"/>
    </location>
</feature>
<gene>
    <name evidence="3" type="ORF">GCM10017557_23740</name>
</gene>
<reference evidence="3 4" key="1">
    <citation type="journal article" date="2014" name="Int. J. Syst. Evol. Microbiol.">
        <title>Complete genome sequence of Corynebacterium casei LMG S-19264T (=DSM 44701T), isolated from a smear-ripened cheese.</title>
        <authorList>
            <consortium name="US DOE Joint Genome Institute (JGI-PGF)"/>
            <person name="Walter F."/>
            <person name="Albersmeier A."/>
            <person name="Kalinowski J."/>
            <person name="Ruckert C."/>
        </authorList>
    </citation>
    <scope>NUCLEOTIDE SEQUENCE [LARGE SCALE GENOMIC DNA]</scope>
    <source>
        <strain evidence="3 4">JCM 4677</strain>
    </source>
</reference>
<keyword evidence="2" id="KW-0472">Membrane</keyword>
<evidence type="ECO:0000256" key="2">
    <source>
        <dbReference type="SAM" id="Phobius"/>
    </source>
</evidence>
<keyword evidence="2" id="KW-1133">Transmembrane helix</keyword>
<feature type="compositionally biased region" description="Basic and acidic residues" evidence="1">
    <location>
        <begin position="52"/>
        <end position="69"/>
    </location>
</feature>
<sequence length="242" mass="24794">MTDAFGATNKAMCRPARDDRGIFKKFSDSVRTVRSMGTKTENEAGTETGTEAQRDDKTVTLGKGDEKGTTGEVGEVGEVEEVTDAEAEEHDGASDDEGENEQVAAAAGAGSGVAMGAAAIVSAGLGIVSLTGSWVGTVAQARDSLYGQLETAQGAPVATQIKQVYADSWNTNALIAGFFALAALIVGVVVLVRPAFGNPDRIAVQSPWVKSVAWAGVSLGVVGLLLAALKYSDVLLGMPNTG</sequence>
<protein>
    <submittedName>
        <fullName evidence="3">Uncharacterized protein</fullName>
    </submittedName>
</protein>
<evidence type="ECO:0000313" key="4">
    <source>
        <dbReference type="Proteomes" id="UP000516444"/>
    </source>
</evidence>
<feature type="compositionally biased region" description="Acidic residues" evidence="1">
    <location>
        <begin position="75"/>
        <end position="100"/>
    </location>
</feature>
<proteinExistence type="predicted"/>
<dbReference type="EMBL" id="AP023440">
    <property type="protein sequence ID" value="BCL27515.1"/>
    <property type="molecule type" value="Genomic_DNA"/>
</dbReference>
<accession>A0A7G1P359</accession>
<dbReference type="KEGG" id="sgm:GCM10017557_23740"/>
<feature type="compositionally biased region" description="Low complexity" evidence="1">
    <location>
        <begin position="37"/>
        <end position="51"/>
    </location>
</feature>